<sequence length="162" mass="18098">MTADGDDIPMPSRVVRYVPFGRMDKDEHDNFLRPYPNAFAQRESEDYLSVTWCEYFNGSANEQIRCSVEAIRASNINVKPKACFCVANTPEVLAAIEDRGRRGRAIYLPEDDNAAHAGIYGIAPEDALLLERLSNEVWCEYLTKATADALPMSECAKSADVE</sequence>
<dbReference type="OrthoDB" id="8081437at2"/>
<dbReference type="STRING" id="1287727.SAMN05443999_102415"/>
<dbReference type="AlphaFoldDB" id="A0A1H7KH80"/>
<keyword evidence="2" id="KW-1185">Reference proteome</keyword>
<evidence type="ECO:0000313" key="1">
    <source>
        <dbReference type="EMBL" id="SEK85884.1"/>
    </source>
</evidence>
<evidence type="ECO:0000313" key="2">
    <source>
        <dbReference type="Proteomes" id="UP000199582"/>
    </source>
</evidence>
<dbReference type="RefSeq" id="WP_139274536.1">
    <property type="nucleotide sequence ID" value="NZ_FOAG01000002.1"/>
</dbReference>
<protein>
    <submittedName>
        <fullName evidence="1">Uncharacterized protein</fullName>
    </submittedName>
</protein>
<accession>A0A1H7KH80</accession>
<dbReference type="EMBL" id="FOAG01000002">
    <property type="protein sequence ID" value="SEK85884.1"/>
    <property type="molecule type" value="Genomic_DNA"/>
</dbReference>
<dbReference type="Proteomes" id="UP000199582">
    <property type="component" value="Unassembled WGS sequence"/>
</dbReference>
<organism evidence="1 2">
    <name type="scientific">Roseovarius azorensis</name>
    <dbReference type="NCBI Taxonomy" id="1287727"/>
    <lineage>
        <taxon>Bacteria</taxon>
        <taxon>Pseudomonadati</taxon>
        <taxon>Pseudomonadota</taxon>
        <taxon>Alphaproteobacteria</taxon>
        <taxon>Rhodobacterales</taxon>
        <taxon>Roseobacteraceae</taxon>
        <taxon>Roseovarius</taxon>
    </lineage>
</organism>
<reference evidence="1 2" key="1">
    <citation type="submission" date="2016-10" db="EMBL/GenBank/DDBJ databases">
        <authorList>
            <person name="de Groot N.N."/>
        </authorList>
    </citation>
    <scope>NUCLEOTIDE SEQUENCE [LARGE SCALE GENOMIC DNA]</scope>
    <source>
        <strain evidence="1 2">DSM 100674</strain>
    </source>
</reference>
<gene>
    <name evidence="1" type="ORF">SAMN05443999_102415</name>
</gene>
<name>A0A1H7KH80_9RHOB</name>
<proteinExistence type="predicted"/>